<keyword evidence="3" id="KW-0689">Ribosomal protein</keyword>
<dbReference type="PANTHER" id="PTHR33284">
    <property type="entry name" value="RIBOSOMAL PROTEIN L25/GLN-TRNA SYNTHETASE, ANTI-CODON-BINDING DOMAIN-CONTAINING PROTEIN"/>
    <property type="match status" value="1"/>
</dbReference>
<evidence type="ECO:0000313" key="10">
    <source>
        <dbReference type="Proteomes" id="UP000237350"/>
    </source>
</evidence>
<evidence type="ECO:0000259" key="8">
    <source>
        <dbReference type="Pfam" id="PF14693"/>
    </source>
</evidence>
<dbReference type="Gene3D" id="2.170.120.20">
    <property type="entry name" value="Ribosomal protein L25, beta domain"/>
    <property type="match status" value="1"/>
</dbReference>
<keyword evidence="4" id="KW-0687">Ribonucleoprotein</keyword>
<sequence>MYGHTEPVHFSVSSRDFFKTFSTISESTIVTLEVGSSQRDVLIKDYDEDITTGTIVHLDFFEVEKGKKLRTHVAIELTGSPVGVRLGGILDNNLHQVEVECLPKDIPEKFVIDVSGLDRDESIHVSDLALPEGVRVLTAPEQTIASIVMPRAEVESDDEAGDGEGAGEASAE</sequence>
<evidence type="ECO:0000313" key="9">
    <source>
        <dbReference type="EMBL" id="POR05671.1"/>
    </source>
</evidence>
<dbReference type="InterPro" id="IPR037121">
    <property type="entry name" value="Ribosomal_bL25_C"/>
</dbReference>
<dbReference type="GO" id="GO:0008097">
    <property type="term" value="F:5S rRNA binding"/>
    <property type="evidence" value="ECO:0007669"/>
    <property type="project" value="InterPro"/>
</dbReference>
<keyword evidence="1" id="KW-0699">rRNA-binding</keyword>
<dbReference type="CDD" id="cd00495">
    <property type="entry name" value="Ribosomal_L25_TL5_CTC"/>
    <property type="match status" value="1"/>
</dbReference>
<dbReference type="InterPro" id="IPR011035">
    <property type="entry name" value="Ribosomal_bL25/Gln-tRNA_synth"/>
</dbReference>
<dbReference type="SUPFAM" id="SSF50715">
    <property type="entry name" value="Ribosomal protein L25-like"/>
    <property type="match status" value="1"/>
</dbReference>
<dbReference type="Pfam" id="PF14693">
    <property type="entry name" value="Ribosomal_TL5_C"/>
    <property type="match status" value="1"/>
</dbReference>
<dbReference type="PANTHER" id="PTHR33284:SF1">
    <property type="entry name" value="RIBOSOMAL PROTEIN L25_GLN-TRNA SYNTHETASE, ANTI-CODON-BINDING DOMAIN-CONTAINING PROTEIN"/>
    <property type="match status" value="1"/>
</dbReference>
<evidence type="ECO:0000259" key="7">
    <source>
        <dbReference type="Pfam" id="PF01386"/>
    </source>
</evidence>
<comment type="caution">
    <text evidence="9">The sequence shown here is derived from an EMBL/GenBank/DDBJ whole genome shotgun (WGS) entry which is preliminary data.</text>
</comment>
<dbReference type="InterPro" id="IPR001021">
    <property type="entry name" value="Ribosomal_bL25_long"/>
</dbReference>
<organism evidence="9 10">
    <name type="scientific">Alkalispirochaeta sphaeroplastigenens</name>
    <dbReference type="NCBI Taxonomy" id="1187066"/>
    <lineage>
        <taxon>Bacteria</taxon>
        <taxon>Pseudomonadati</taxon>
        <taxon>Spirochaetota</taxon>
        <taxon>Spirochaetia</taxon>
        <taxon>Spirochaetales</taxon>
        <taxon>Spirochaetaceae</taxon>
        <taxon>Alkalispirochaeta</taxon>
    </lineage>
</organism>
<dbReference type="GO" id="GO:0022625">
    <property type="term" value="C:cytosolic large ribosomal subunit"/>
    <property type="evidence" value="ECO:0007669"/>
    <property type="project" value="TreeGrafter"/>
</dbReference>
<evidence type="ECO:0000256" key="5">
    <source>
        <dbReference type="ARBA" id="ARBA00035479"/>
    </source>
</evidence>
<dbReference type="InterPro" id="IPR020057">
    <property type="entry name" value="Ribosomal_bL25_b-dom"/>
</dbReference>
<proteinExistence type="predicted"/>
<dbReference type="EMBL" id="LPWH01000001">
    <property type="protein sequence ID" value="POR05671.1"/>
    <property type="molecule type" value="Genomic_DNA"/>
</dbReference>
<evidence type="ECO:0000256" key="6">
    <source>
        <dbReference type="SAM" id="MobiDB-lite"/>
    </source>
</evidence>
<dbReference type="InterPro" id="IPR020930">
    <property type="entry name" value="Ribosomal_uL5_bac-type"/>
</dbReference>
<name>A0A2S4K1M8_9SPIO</name>
<reference evidence="10" key="1">
    <citation type="submission" date="2015-12" db="EMBL/GenBank/DDBJ databases">
        <authorList>
            <person name="Lodha T.D."/>
            <person name="Chintalapati S."/>
            <person name="Chintalapati V.R."/>
            <person name="Sravanthi T."/>
        </authorList>
    </citation>
    <scope>NUCLEOTIDE SEQUENCE [LARGE SCALE GENOMIC DNA]</scope>
    <source>
        <strain evidence="10">JC133</strain>
    </source>
</reference>
<dbReference type="Proteomes" id="UP000237350">
    <property type="component" value="Unassembled WGS sequence"/>
</dbReference>
<dbReference type="Pfam" id="PF01386">
    <property type="entry name" value="Ribosomal_L25p"/>
    <property type="match status" value="1"/>
</dbReference>
<dbReference type="NCBIfam" id="TIGR00731">
    <property type="entry name" value="bL25_bact_ctc"/>
    <property type="match status" value="1"/>
</dbReference>
<keyword evidence="2" id="KW-0694">RNA-binding</keyword>
<dbReference type="InterPro" id="IPR020056">
    <property type="entry name" value="Rbsml_bL25/Gln-tRNA_synth_N"/>
</dbReference>
<dbReference type="GO" id="GO:0003735">
    <property type="term" value="F:structural constituent of ribosome"/>
    <property type="evidence" value="ECO:0007669"/>
    <property type="project" value="InterPro"/>
</dbReference>
<protein>
    <recommendedName>
        <fullName evidence="5">50S ribosomal protein L25</fullName>
    </recommendedName>
</protein>
<evidence type="ECO:0000256" key="1">
    <source>
        <dbReference type="ARBA" id="ARBA00022730"/>
    </source>
</evidence>
<evidence type="ECO:0000256" key="2">
    <source>
        <dbReference type="ARBA" id="ARBA00022884"/>
    </source>
</evidence>
<dbReference type="InterPro" id="IPR029751">
    <property type="entry name" value="Ribosomal_L25_dom"/>
</dbReference>
<evidence type="ECO:0000256" key="4">
    <source>
        <dbReference type="ARBA" id="ARBA00023274"/>
    </source>
</evidence>
<gene>
    <name evidence="9" type="ORF">AU468_00415</name>
</gene>
<feature type="domain" description="Large ribosomal subunit protein bL25 L25" evidence="7">
    <location>
        <begin position="1"/>
        <end position="60"/>
    </location>
</feature>
<dbReference type="GO" id="GO:0006412">
    <property type="term" value="P:translation"/>
    <property type="evidence" value="ECO:0007669"/>
    <property type="project" value="InterPro"/>
</dbReference>
<accession>A0A2S4K1M8</accession>
<dbReference type="Gene3D" id="2.40.240.10">
    <property type="entry name" value="Ribosomal Protein L25, Chain P"/>
    <property type="match status" value="1"/>
</dbReference>
<feature type="domain" description="Large ribosomal subunit protein bL25 beta" evidence="8">
    <location>
        <begin position="68"/>
        <end position="151"/>
    </location>
</feature>
<evidence type="ECO:0000256" key="3">
    <source>
        <dbReference type="ARBA" id="ARBA00022980"/>
    </source>
</evidence>
<dbReference type="AlphaFoldDB" id="A0A2S4K1M8"/>
<keyword evidence="10" id="KW-1185">Reference proteome</keyword>
<feature type="region of interest" description="Disordered" evidence="6">
    <location>
        <begin position="150"/>
        <end position="172"/>
    </location>
</feature>